<dbReference type="InParanoid" id="A0A1E7EK43"/>
<dbReference type="Proteomes" id="UP000095751">
    <property type="component" value="Unassembled WGS sequence"/>
</dbReference>
<dbReference type="InterPro" id="IPR051884">
    <property type="entry name" value="Bis(5'-adenosyl)-TPase_reg"/>
</dbReference>
<evidence type="ECO:0000313" key="9">
    <source>
        <dbReference type="EMBL" id="OEU06280.1"/>
    </source>
</evidence>
<feature type="active site" description="Tele-AMP-histidine intermediate" evidence="3">
    <location>
        <position position="103"/>
    </location>
</feature>
<feature type="site" description="Important for induction of apoptosis" evidence="5">
    <location>
        <position position="121"/>
    </location>
</feature>
<dbReference type="KEGG" id="fcy:FRACYDRAFT_201468"/>
<dbReference type="InterPro" id="IPR019808">
    <property type="entry name" value="Histidine_triad_CS"/>
</dbReference>
<keyword evidence="2 7" id="KW-0378">Hydrolase</keyword>
<sequence length="179" mass="20544">MTIVHRFGKFIIPTTNIFCTSPKIGGGSIAFVNLRPIVVGHVLVTTQRIVPFIEDLTEEEYIDMWLLVRRVQTILKVAYPKTTAFNIAVQDGQDAGQSIPHVHVHILPRSSNDFKNNDEIYDKLEKWAPTTVLVDEKQTQNSQHNLNVPNDKERIDRTEEMMTNEATRYRQLSLSLKED</sequence>
<dbReference type="InterPro" id="IPR011146">
    <property type="entry name" value="HIT-like"/>
</dbReference>
<evidence type="ECO:0000256" key="3">
    <source>
        <dbReference type="PIRSR" id="PIRSR639383-1"/>
    </source>
</evidence>
<accession>A0A1E7EK43</accession>
<dbReference type="AlphaFoldDB" id="A0A1E7EK43"/>
<dbReference type="GO" id="GO:0047710">
    <property type="term" value="F:bis(5'-adenosyl)-triphosphatase activity"/>
    <property type="evidence" value="ECO:0007669"/>
    <property type="project" value="UniProtKB-UniRule"/>
</dbReference>
<evidence type="ECO:0000256" key="4">
    <source>
        <dbReference type="PIRSR" id="PIRSR639383-2"/>
    </source>
</evidence>
<evidence type="ECO:0000256" key="7">
    <source>
        <dbReference type="RuleBase" id="RU366076"/>
    </source>
</evidence>
<dbReference type="Pfam" id="PF01230">
    <property type="entry name" value="HIT"/>
    <property type="match status" value="1"/>
</dbReference>
<organism evidence="9 10">
    <name type="scientific">Fragilariopsis cylindrus CCMP1102</name>
    <dbReference type="NCBI Taxonomy" id="635003"/>
    <lineage>
        <taxon>Eukaryota</taxon>
        <taxon>Sar</taxon>
        <taxon>Stramenopiles</taxon>
        <taxon>Ochrophyta</taxon>
        <taxon>Bacillariophyta</taxon>
        <taxon>Bacillariophyceae</taxon>
        <taxon>Bacillariophycidae</taxon>
        <taxon>Bacillariales</taxon>
        <taxon>Bacillariaceae</taxon>
        <taxon>Fragilariopsis</taxon>
    </lineage>
</organism>
<dbReference type="PROSITE" id="PS00892">
    <property type="entry name" value="HIT_1"/>
    <property type="match status" value="1"/>
</dbReference>
<keyword evidence="1 7" id="KW-0547">Nucleotide-binding</keyword>
<protein>
    <recommendedName>
        <fullName evidence="7">Bis(5'-adenosyl)-triphosphatase</fullName>
        <ecNumber evidence="7">3.6.1.29</ecNumber>
    </recommendedName>
</protein>
<evidence type="ECO:0000256" key="5">
    <source>
        <dbReference type="PIRSR" id="PIRSR639383-3"/>
    </source>
</evidence>
<keyword evidence="10" id="KW-1185">Reference proteome</keyword>
<reference evidence="9 10" key="1">
    <citation type="submission" date="2016-09" db="EMBL/GenBank/DDBJ databases">
        <title>Extensive genetic diversity and differential bi-allelic expression allows diatom success in the polar Southern Ocean.</title>
        <authorList>
            <consortium name="DOE Joint Genome Institute"/>
            <person name="Mock T."/>
            <person name="Otillar R.P."/>
            <person name="Strauss J."/>
            <person name="Dupont C."/>
            <person name="Frickenhaus S."/>
            <person name="Maumus F."/>
            <person name="Mcmullan M."/>
            <person name="Sanges R."/>
            <person name="Schmutz J."/>
            <person name="Toseland A."/>
            <person name="Valas R."/>
            <person name="Veluchamy A."/>
            <person name="Ward B.J."/>
            <person name="Allen A."/>
            <person name="Barry K."/>
            <person name="Falciatore A."/>
            <person name="Ferrante M."/>
            <person name="Fortunato A.E."/>
            <person name="Gloeckner G."/>
            <person name="Gruber A."/>
            <person name="Hipkin R."/>
            <person name="Janech M."/>
            <person name="Kroth P."/>
            <person name="Leese F."/>
            <person name="Lindquist E."/>
            <person name="Lyon B.R."/>
            <person name="Martin J."/>
            <person name="Mayer C."/>
            <person name="Parker M."/>
            <person name="Quesneville H."/>
            <person name="Raymond J."/>
            <person name="Uhlig C."/>
            <person name="Valentin K.U."/>
            <person name="Worden A.Z."/>
            <person name="Armbrust E.V."/>
            <person name="Bowler C."/>
            <person name="Green B."/>
            <person name="Moulton V."/>
            <person name="Van Oosterhout C."/>
            <person name="Grigoriev I."/>
        </authorList>
    </citation>
    <scope>NUCLEOTIDE SEQUENCE [LARGE SCALE GENOMIC DNA]</scope>
    <source>
        <strain evidence="9 10">CCMP1102</strain>
    </source>
</reference>
<dbReference type="PANTHER" id="PTHR46243">
    <property type="entry name" value="BIS(5'-ADENOSYL)-TRIPHOSPHATASE"/>
    <property type="match status" value="1"/>
</dbReference>
<feature type="domain" description="HIT" evidence="8">
    <location>
        <begin position="29"/>
        <end position="116"/>
    </location>
</feature>
<evidence type="ECO:0000256" key="1">
    <source>
        <dbReference type="ARBA" id="ARBA00022741"/>
    </source>
</evidence>
<feature type="short sequence motif" description="Histidine triad motif" evidence="6">
    <location>
        <begin position="101"/>
        <end position="105"/>
    </location>
</feature>
<name>A0A1E7EK43_9STRA</name>
<feature type="binding site" evidence="4">
    <location>
        <position position="90"/>
    </location>
    <ligand>
        <name>substrate</name>
    </ligand>
</feature>
<dbReference type="InterPro" id="IPR036265">
    <property type="entry name" value="HIT-like_sf"/>
</dbReference>
<feature type="binding site" evidence="4">
    <location>
        <position position="33"/>
    </location>
    <ligand>
        <name>substrate</name>
    </ligand>
</feature>
<evidence type="ECO:0000256" key="6">
    <source>
        <dbReference type="PROSITE-ProRule" id="PRU00464"/>
    </source>
</evidence>
<evidence type="ECO:0000256" key="2">
    <source>
        <dbReference type="ARBA" id="ARBA00022801"/>
    </source>
</evidence>
<feature type="binding site" evidence="4">
    <location>
        <position position="105"/>
    </location>
    <ligand>
        <name>substrate</name>
    </ligand>
</feature>
<dbReference type="Gene3D" id="3.30.428.10">
    <property type="entry name" value="HIT-like"/>
    <property type="match status" value="1"/>
</dbReference>
<evidence type="ECO:0000259" key="8">
    <source>
        <dbReference type="PROSITE" id="PS51084"/>
    </source>
</evidence>
<dbReference type="FunFam" id="3.30.428.10:FF:000011">
    <property type="entry name" value="Fragile histidine triad"/>
    <property type="match status" value="1"/>
</dbReference>
<dbReference type="OrthoDB" id="680339at2759"/>
<dbReference type="EMBL" id="KV784416">
    <property type="protein sequence ID" value="OEU06280.1"/>
    <property type="molecule type" value="Genomic_DNA"/>
</dbReference>
<dbReference type="CDD" id="cd01275">
    <property type="entry name" value="FHIT"/>
    <property type="match status" value="1"/>
</dbReference>
<dbReference type="PROSITE" id="PS51084">
    <property type="entry name" value="HIT_2"/>
    <property type="match status" value="1"/>
</dbReference>
<dbReference type="EC" id="3.6.1.29" evidence="7"/>
<evidence type="ECO:0000313" key="10">
    <source>
        <dbReference type="Proteomes" id="UP000095751"/>
    </source>
</evidence>
<proteinExistence type="predicted"/>
<dbReference type="PANTHER" id="PTHR46243:SF1">
    <property type="entry name" value="BIS(5'-ADENOSYL)-TRIPHOSPHATASE"/>
    <property type="match status" value="1"/>
</dbReference>
<dbReference type="GO" id="GO:0000166">
    <property type="term" value="F:nucleotide binding"/>
    <property type="evidence" value="ECO:0007669"/>
    <property type="project" value="UniProtKB-KW"/>
</dbReference>
<gene>
    <name evidence="9" type="ORF">FRACYDRAFT_201468</name>
</gene>
<dbReference type="FunCoup" id="A0A1E7EK43">
    <property type="interactions" value="31"/>
</dbReference>
<comment type="catalytic activity">
    <reaction evidence="7">
        <text>P(1),P(3)-bis(5'-adenosyl) triphosphate + H2O = AMP + ADP + 2 H(+)</text>
        <dbReference type="Rhea" id="RHEA:13893"/>
        <dbReference type="ChEBI" id="CHEBI:15377"/>
        <dbReference type="ChEBI" id="CHEBI:15378"/>
        <dbReference type="ChEBI" id="CHEBI:58529"/>
        <dbReference type="ChEBI" id="CHEBI:456215"/>
        <dbReference type="ChEBI" id="CHEBI:456216"/>
        <dbReference type="EC" id="3.6.1.29"/>
    </reaction>
</comment>
<comment type="cofactor">
    <cofactor evidence="7">
        <name>Mn(2+)</name>
        <dbReference type="ChEBI" id="CHEBI:29035"/>
    </cofactor>
</comment>
<dbReference type="InterPro" id="IPR039383">
    <property type="entry name" value="FHIT"/>
</dbReference>
<dbReference type="SUPFAM" id="SSF54197">
    <property type="entry name" value="HIT-like"/>
    <property type="match status" value="1"/>
</dbReference>